<name>A0ABN3G3T5_9ACTN</name>
<dbReference type="Proteomes" id="UP001501584">
    <property type="component" value="Unassembled WGS sequence"/>
</dbReference>
<comment type="caution">
    <text evidence="2">The sequence shown here is derived from an EMBL/GenBank/DDBJ whole genome shotgun (WGS) entry which is preliminary data.</text>
</comment>
<feature type="region of interest" description="Disordered" evidence="1">
    <location>
        <begin position="48"/>
        <end position="69"/>
    </location>
</feature>
<reference evidence="2 3" key="1">
    <citation type="journal article" date="2019" name="Int. J. Syst. Evol. Microbiol.">
        <title>The Global Catalogue of Microorganisms (GCM) 10K type strain sequencing project: providing services to taxonomists for standard genome sequencing and annotation.</title>
        <authorList>
            <consortium name="The Broad Institute Genomics Platform"/>
            <consortium name="The Broad Institute Genome Sequencing Center for Infectious Disease"/>
            <person name="Wu L."/>
            <person name="Ma J."/>
        </authorList>
    </citation>
    <scope>NUCLEOTIDE SEQUENCE [LARGE SCALE GENOMIC DNA]</scope>
    <source>
        <strain evidence="2 3">JCM 6238</strain>
    </source>
</reference>
<dbReference type="EMBL" id="BAAASX010000007">
    <property type="protein sequence ID" value="GAA2343501.1"/>
    <property type="molecule type" value="Genomic_DNA"/>
</dbReference>
<proteinExistence type="predicted"/>
<evidence type="ECO:0000313" key="3">
    <source>
        <dbReference type="Proteomes" id="UP001501584"/>
    </source>
</evidence>
<sequence length="69" mass="7674">MSLAAARDLASRLAYDVIAAYARHGFTVRDMEFDPIEQAIWTALARGAGSATRKRERGPRQSFMTFPAQ</sequence>
<evidence type="ECO:0000256" key="1">
    <source>
        <dbReference type="SAM" id="MobiDB-lite"/>
    </source>
</evidence>
<evidence type="ECO:0000313" key="2">
    <source>
        <dbReference type="EMBL" id="GAA2343501.1"/>
    </source>
</evidence>
<keyword evidence="3" id="KW-1185">Reference proteome</keyword>
<organism evidence="2 3">
    <name type="scientific">Glycomyces rutgersensis</name>
    <dbReference type="NCBI Taxonomy" id="58115"/>
    <lineage>
        <taxon>Bacteria</taxon>
        <taxon>Bacillati</taxon>
        <taxon>Actinomycetota</taxon>
        <taxon>Actinomycetes</taxon>
        <taxon>Glycomycetales</taxon>
        <taxon>Glycomycetaceae</taxon>
        <taxon>Glycomyces</taxon>
    </lineage>
</organism>
<protein>
    <submittedName>
        <fullName evidence="2">Uncharacterized protein</fullName>
    </submittedName>
</protein>
<gene>
    <name evidence="2" type="ORF">GCM10010403_40780</name>
</gene>
<accession>A0ABN3G3T5</accession>